<sequence length="107" mass="12067">MSEIGAVPISSVFSLANLAPCQFHLFFLSRIWRHANFICFFSHEFGAVPISSVFSLTNLAPCQFHLLFLSRIWRHANFIRFFSHEFGAIPISSAKNTGHPRPVSSSL</sequence>
<evidence type="ECO:0000313" key="2">
    <source>
        <dbReference type="Proteomes" id="UP000001383"/>
    </source>
</evidence>
<dbReference type="Proteomes" id="UP000001383">
    <property type="component" value="Chromosome"/>
</dbReference>
<reference evidence="1 2" key="1">
    <citation type="journal article" date="2009" name="J. Bacteriol.">
        <title>Complete genome sequence of Macrococcus caseolyticus strain JCSCS5402, reflecting the ancestral genome of the human-pathogenic staphylococci.</title>
        <authorList>
            <person name="Baba T."/>
            <person name="Kuwahara-Arai K."/>
            <person name="Uchiyama I."/>
            <person name="Takeuchi F."/>
            <person name="Ito T."/>
            <person name="Hiramatsu K."/>
        </authorList>
    </citation>
    <scope>NUCLEOTIDE SEQUENCE [LARGE SCALE GENOMIC DNA]</scope>
    <source>
        <strain evidence="1 2">JCSC5402</strain>
    </source>
</reference>
<accession>B9E848</accession>
<dbReference type="HOGENOM" id="CLU_2206821_0_0_9"/>
<organism evidence="1 2">
    <name type="scientific">Macrococcus caseolyticus (strain JCSC5402)</name>
    <name type="common">Macrococcoides caseolyticum</name>
    <dbReference type="NCBI Taxonomy" id="458233"/>
    <lineage>
        <taxon>Bacteria</taxon>
        <taxon>Bacillati</taxon>
        <taxon>Bacillota</taxon>
        <taxon>Bacilli</taxon>
        <taxon>Bacillales</taxon>
        <taxon>Staphylococcaceae</taxon>
        <taxon>Macrococcoides</taxon>
    </lineage>
</organism>
<dbReference type="KEGG" id="mcl:MCCL_1659"/>
<proteinExistence type="predicted"/>
<dbReference type="STRING" id="458233.MCCL_1659"/>
<gene>
    <name evidence="1" type="ordered locus">MCCL_1659</name>
</gene>
<protein>
    <submittedName>
        <fullName evidence="1">Uncharacterized protein</fullName>
    </submittedName>
</protein>
<evidence type="ECO:0000313" key="1">
    <source>
        <dbReference type="EMBL" id="BAH18366.1"/>
    </source>
</evidence>
<name>B9E848_MACCJ</name>
<dbReference type="AlphaFoldDB" id="B9E848"/>
<dbReference type="EMBL" id="AP009484">
    <property type="protein sequence ID" value="BAH18366.1"/>
    <property type="molecule type" value="Genomic_DNA"/>
</dbReference>